<protein>
    <submittedName>
        <fullName evidence="1">Uncharacterized protein</fullName>
    </submittedName>
</protein>
<evidence type="ECO:0000313" key="1">
    <source>
        <dbReference type="EMBL" id="HIZ85747.1"/>
    </source>
</evidence>
<dbReference type="AlphaFoldDB" id="A0A9D2KAX8"/>
<reference evidence="1" key="1">
    <citation type="journal article" date="2021" name="PeerJ">
        <title>Extensive microbial diversity within the chicken gut microbiome revealed by metagenomics and culture.</title>
        <authorList>
            <person name="Gilroy R."/>
            <person name="Ravi A."/>
            <person name="Getino M."/>
            <person name="Pursley I."/>
            <person name="Horton D.L."/>
            <person name="Alikhan N.F."/>
            <person name="Baker D."/>
            <person name="Gharbi K."/>
            <person name="Hall N."/>
            <person name="Watson M."/>
            <person name="Adriaenssens E.M."/>
            <person name="Foster-Nyarko E."/>
            <person name="Jarju S."/>
            <person name="Secka A."/>
            <person name="Antonio M."/>
            <person name="Oren A."/>
            <person name="Chaudhuri R.R."/>
            <person name="La Ragione R."/>
            <person name="Hildebrand F."/>
            <person name="Pallen M.J."/>
        </authorList>
    </citation>
    <scope>NUCLEOTIDE SEQUENCE</scope>
    <source>
        <strain evidence="1">Gambia16-554</strain>
    </source>
</reference>
<comment type="caution">
    <text evidence="1">The sequence shown here is derived from an EMBL/GenBank/DDBJ whole genome shotgun (WGS) entry which is preliminary data.</text>
</comment>
<reference evidence="1" key="2">
    <citation type="submission" date="2021-04" db="EMBL/GenBank/DDBJ databases">
        <authorList>
            <person name="Gilroy R."/>
        </authorList>
    </citation>
    <scope>NUCLEOTIDE SEQUENCE</scope>
    <source>
        <strain evidence="1">Gambia16-554</strain>
    </source>
</reference>
<sequence length="176" mass="19910">MEPVRFDKEVGRREAVAIDRLVSIRTLQEAYKTQNRRFLSTTDSLIDFYKNGQITIVRQIGSMDDSLAVAQGRVSRDSIKIMVKDTLLKNRVEPIDSISFIPFSGGERIQMHSVIKKVSGIQIPLFEALVPYDALLKGLDRQLVVNLKAEKEDMNQYTGLKVGDIENPNNNAGNWE</sequence>
<accession>A0A9D2KAX8</accession>
<organism evidence="1 2">
    <name type="scientific">Candidatus Coprenecus stercoravium</name>
    <dbReference type="NCBI Taxonomy" id="2840735"/>
    <lineage>
        <taxon>Bacteria</taxon>
        <taxon>Pseudomonadati</taxon>
        <taxon>Bacteroidota</taxon>
        <taxon>Bacteroidia</taxon>
        <taxon>Bacteroidales</taxon>
        <taxon>Rikenellaceae</taxon>
        <taxon>Rikenellaceae incertae sedis</taxon>
        <taxon>Candidatus Coprenecus</taxon>
    </lineage>
</organism>
<gene>
    <name evidence="1" type="ORF">IAC04_04580</name>
</gene>
<dbReference type="EMBL" id="DXAW01000084">
    <property type="protein sequence ID" value="HIZ85747.1"/>
    <property type="molecule type" value="Genomic_DNA"/>
</dbReference>
<name>A0A9D2KAX8_9BACT</name>
<proteinExistence type="predicted"/>
<dbReference type="Proteomes" id="UP000824115">
    <property type="component" value="Unassembled WGS sequence"/>
</dbReference>
<evidence type="ECO:0000313" key="2">
    <source>
        <dbReference type="Proteomes" id="UP000824115"/>
    </source>
</evidence>